<comment type="caution">
    <text evidence="1">The sequence shown here is derived from an EMBL/GenBank/DDBJ whole genome shotgun (WGS) entry which is preliminary data.</text>
</comment>
<accession>A0ABX2IBL7</accession>
<dbReference type="Proteomes" id="UP000778523">
    <property type="component" value="Unassembled WGS sequence"/>
</dbReference>
<organism evidence="1 2">
    <name type="scientific">Uliginosibacterium aquaticum</name>
    <dbReference type="NCBI Taxonomy" id="2731212"/>
    <lineage>
        <taxon>Bacteria</taxon>
        <taxon>Pseudomonadati</taxon>
        <taxon>Pseudomonadota</taxon>
        <taxon>Betaproteobacteria</taxon>
        <taxon>Rhodocyclales</taxon>
        <taxon>Zoogloeaceae</taxon>
        <taxon>Uliginosibacterium</taxon>
    </lineage>
</organism>
<reference evidence="1 2" key="1">
    <citation type="submission" date="2020-06" db="EMBL/GenBank/DDBJ databases">
        <title>Draft genome of Uliginosibacterium sp. IMCC34675.</title>
        <authorList>
            <person name="Song J."/>
        </authorList>
    </citation>
    <scope>NUCLEOTIDE SEQUENCE [LARGE SCALE GENOMIC DNA]</scope>
    <source>
        <strain evidence="1 2">IMCC34675</strain>
    </source>
</reference>
<evidence type="ECO:0008006" key="3">
    <source>
        <dbReference type="Google" id="ProtNLM"/>
    </source>
</evidence>
<evidence type="ECO:0000313" key="1">
    <source>
        <dbReference type="EMBL" id="NSL53721.1"/>
    </source>
</evidence>
<gene>
    <name evidence="1" type="ORF">HJ583_001650</name>
</gene>
<dbReference type="SUPFAM" id="SSF53850">
    <property type="entry name" value="Periplasmic binding protein-like II"/>
    <property type="match status" value="1"/>
</dbReference>
<dbReference type="EMBL" id="JABCSC020000001">
    <property type="protein sequence ID" value="NSL53721.1"/>
    <property type="molecule type" value="Genomic_DNA"/>
</dbReference>
<protein>
    <recommendedName>
        <fullName evidence="3">Solute-binding protein family 3/N-terminal domain-containing protein</fullName>
    </recommendedName>
</protein>
<evidence type="ECO:0000313" key="2">
    <source>
        <dbReference type="Proteomes" id="UP000778523"/>
    </source>
</evidence>
<keyword evidence="2" id="KW-1185">Reference proteome</keyword>
<proteinExistence type="predicted"/>
<sequence length="277" mass="32191">MRFTYPAPENADDQRQVYYWRLLAAILESNRNQYGEYTLEAFPVPMNYQRIQLELESGGERVNIFAPGTSRVLEQKLLAIPLPLDKGLLGLRLFLIMEHQQAALEKVNNLDMLRRFRIGQRPSWTDTTILRHNGLEVVATDSFEGLFKGLEANRFELFSRGANEIRAEWISRRETVPGLTIEKHLALLYPLARYYFVPRTPTGEKMAERIRDGLQRLAATGEFERLYRAYKREVLRDLPLAGRRLFRLENPELSGFAPPLSDPRWWDDFSAEFGAAR</sequence>
<dbReference type="RefSeq" id="WP_170019945.1">
    <property type="nucleotide sequence ID" value="NZ_JABCSC020000001.1"/>
</dbReference>
<name>A0ABX2IBL7_9RHOO</name>